<comment type="caution">
    <text evidence="3">The sequence shown here is derived from an EMBL/GenBank/DDBJ whole genome shotgun (WGS) entry which is preliminary data.</text>
</comment>
<feature type="region of interest" description="Disordered" evidence="1">
    <location>
        <begin position="680"/>
        <end position="705"/>
    </location>
</feature>
<accession>A0ABP6JR58</accession>
<feature type="region of interest" description="Disordered" evidence="1">
    <location>
        <begin position="199"/>
        <end position="268"/>
    </location>
</feature>
<dbReference type="RefSeq" id="WP_416756131.1">
    <property type="nucleotide sequence ID" value="NZ_BAAAVA010000069.1"/>
</dbReference>
<feature type="domain" description="eCIS core" evidence="2">
    <location>
        <begin position="103"/>
        <end position="174"/>
    </location>
</feature>
<proteinExistence type="predicted"/>
<name>A0ABP6JR58_9ACTN</name>
<evidence type="ECO:0000313" key="3">
    <source>
        <dbReference type="EMBL" id="GAA2940796.1"/>
    </source>
</evidence>
<feature type="compositionally biased region" description="Polar residues" evidence="1">
    <location>
        <begin position="244"/>
        <end position="261"/>
    </location>
</feature>
<reference evidence="4" key="1">
    <citation type="journal article" date="2019" name="Int. J. Syst. Evol. Microbiol.">
        <title>The Global Catalogue of Microorganisms (GCM) 10K type strain sequencing project: providing services to taxonomists for standard genome sequencing and annotation.</title>
        <authorList>
            <consortium name="The Broad Institute Genomics Platform"/>
            <consortium name="The Broad Institute Genome Sequencing Center for Infectious Disease"/>
            <person name="Wu L."/>
            <person name="Ma J."/>
        </authorList>
    </citation>
    <scope>NUCLEOTIDE SEQUENCE [LARGE SCALE GENOMIC DNA]</scope>
    <source>
        <strain evidence="4">JCM 9650</strain>
    </source>
</reference>
<feature type="region of interest" description="Disordered" evidence="1">
    <location>
        <begin position="627"/>
        <end position="665"/>
    </location>
</feature>
<feature type="region of interest" description="Disordered" evidence="1">
    <location>
        <begin position="1"/>
        <end position="37"/>
    </location>
</feature>
<dbReference type="Proteomes" id="UP001501423">
    <property type="component" value="Unassembled WGS sequence"/>
</dbReference>
<dbReference type="EMBL" id="BAAAVA010000069">
    <property type="protein sequence ID" value="GAA2940796.1"/>
    <property type="molecule type" value="Genomic_DNA"/>
</dbReference>
<gene>
    <name evidence="3" type="ORF">GCM10010478_48070</name>
</gene>
<dbReference type="InterPro" id="IPR025295">
    <property type="entry name" value="eCIS_core_dom"/>
</dbReference>
<feature type="compositionally biased region" description="Gly residues" evidence="1">
    <location>
        <begin position="441"/>
        <end position="467"/>
    </location>
</feature>
<feature type="compositionally biased region" description="Basic and acidic residues" evidence="1">
    <location>
        <begin position="691"/>
        <end position="705"/>
    </location>
</feature>
<feature type="region of interest" description="Disordered" evidence="1">
    <location>
        <begin position="423"/>
        <end position="475"/>
    </location>
</feature>
<dbReference type="Pfam" id="PF13699">
    <property type="entry name" value="eCIS_core"/>
    <property type="match status" value="1"/>
</dbReference>
<sequence length="705" mass="75108">MQRAGRRVEGTEAEQPVPGTAAARRETSSAGAAVPPPLTADVLRAAQGSAGNAAVTGMIARRARPAPMAEARMAEEPWHGTGPDEQPVKQPAVHGVLRSTGRPLDGPLRAEMEARLGTDFSDVRVHTDTEARRSAAEVGARAYTSGSHVVIGAGGGDKHTLAHELTHVIQQRQGAVAGTDNGSGLKISDPSDRFERAAEANAKQVMSGPAPVQREAEPPHPGRSGHVAAVQRMETGTPGGESPGAQQESAVPASGRQQSQEIPDAKRVGLEIEITVDIQEISQGSKGSSSKGKGASTLKNGDLLAESEDKELGMPVIKLEVEGVDRAAADPSIEVIYGPLPRDEYMKESHQTARQKLLGAFRNVAGKSVPLVEVITAYNRSLKGEDEGRYTLNMAGKGRQVKTLQTKGVNQNMQTNISLPYAKVGAAPPPAEEPTNRGRGRGVGRGGAGRGAGRGVGPAGRGRGGPTGPASASASRVRGDFAGLFHENDRQKSMFEAARAAANTIVRGIDDTRVNGHPNVVSLLTQVLFLEAMYVLHRITRGEEKPKDKHHFYVMLKVSPQDAVMTILDEEEATGLRDWLGGAAAQQELTRGASQAFEKGGSMPKTVRVDVADLRTALDTRLRTDRQQLSKKVTENNSSPVFDQQDAPAGELRHFHPRPSNREPVTVQNGVHHVVVEERSASHPLNNPEGRPADKIRFIRDLQEE</sequence>
<protein>
    <recommendedName>
        <fullName evidence="2">eCIS core domain-containing protein</fullName>
    </recommendedName>
</protein>
<keyword evidence="4" id="KW-1185">Reference proteome</keyword>
<feature type="compositionally biased region" description="Basic and acidic residues" evidence="1">
    <location>
        <begin position="1"/>
        <end position="10"/>
    </location>
</feature>
<evidence type="ECO:0000256" key="1">
    <source>
        <dbReference type="SAM" id="MobiDB-lite"/>
    </source>
</evidence>
<evidence type="ECO:0000259" key="2">
    <source>
        <dbReference type="Pfam" id="PF13699"/>
    </source>
</evidence>
<organism evidence="3 4">
    <name type="scientific">Streptomyces erythrogriseus</name>
    <dbReference type="NCBI Taxonomy" id="284027"/>
    <lineage>
        <taxon>Bacteria</taxon>
        <taxon>Bacillati</taxon>
        <taxon>Actinomycetota</taxon>
        <taxon>Actinomycetes</taxon>
        <taxon>Kitasatosporales</taxon>
        <taxon>Streptomycetaceae</taxon>
        <taxon>Streptomyces</taxon>
        <taxon>Streptomyces griseoincarnatus group</taxon>
    </lineage>
</organism>
<evidence type="ECO:0000313" key="4">
    <source>
        <dbReference type="Proteomes" id="UP001501423"/>
    </source>
</evidence>